<evidence type="ECO:0000256" key="1">
    <source>
        <dbReference type="ARBA" id="ARBA00022723"/>
    </source>
</evidence>
<dbReference type="CDD" id="cd09348">
    <property type="entry name" value="LIM4_FHL1"/>
    <property type="match status" value="1"/>
</dbReference>
<dbReference type="PANTHER" id="PTHR47029">
    <property type="entry name" value="FOUR AND A HALF LIM DOMAINS PROTEIN 1"/>
    <property type="match status" value="1"/>
</dbReference>
<dbReference type="EMBL" id="JAFBMS010000123">
    <property type="protein sequence ID" value="KAG9335314.1"/>
    <property type="molecule type" value="Genomic_DNA"/>
</dbReference>
<feature type="compositionally biased region" description="Basic residues" evidence="7">
    <location>
        <begin position="1"/>
        <end position="13"/>
    </location>
</feature>
<reference evidence="9" key="1">
    <citation type="thesis" date="2021" institute="BYU ScholarsArchive" country="Provo, UT, USA">
        <title>Applications of and Algorithms for Genome Assembly and Genomic Analyses with an Emphasis on Marine Teleosts.</title>
        <authorList>
            <person name="Pickett B.D."/>
        </authorList>
    </citation>
    <scope>NUCLEOTIDE SEQUENCE</scope>
    <source>
        <strain evidence="9">HI-2016</strain>
    </source>
</reference>
<feature type="region of interest" description="Disordered" evidence="7">
    <location>
        <begin position="120"/>
        <end position="199"/>
    </location>
</feature>
<dbReference type="PROSITE" id="PS00478">
    <property type="entry name" value="LIM_DOMAIN_1"/>
    <property type="match status" value="1"/>
</dbReference>
<evidence type="ECO:0000313" key="10">
    <source>
        <dbReference type="Proteomes" id="UP000824540"/>
    </source>
</evidence>
<dbReference type="AlphaFoldDB" id="A0A8T2N5P7"/>
<keyword evidence="3" id="KW-0863">Zinc-finger</keyword>
<keyword evidence="1 6" id="KW-0479">Metal-binding</keyword>
<dbReference type="SUPFAM" id="SSF57716">
    <property type="entry name" value="Glucocorticoid receptor-like (DNA-binding domain)"/>
    <property type="match status" value="4"/>
</dbReference>
<evidence type="ECO:0000259" key="8">
    <source>
        <dbReference type="PROSITE" id="PS50023"/>
    </source>
</evidence>
<keyword evidence="4 6" id="KW-0862">Zinc</keyword>
<evidence type="ECO:0000256" key="6">
    <source>
        <dbReference type="PROSITE-ProRule" id="PRU00125"/>
    </source>
</evidence>
<feature type="domain" description="LIM zinc-binding" evidence="8">
    <location>
        <begin position="300"/>
        <end position="373"/>
    </location>
</feature>
<comment type="caution">
    <text evidence="9">The sequence shown here is derived from an EMBL/GenBank/DDBJ whole genome shotgun (WGS) entry which is preliminary data.</text>
</comment>
<dbReference type="Gene3D" id="2.10.110.10">
    <property type="entry name" value="Cysteine Rich Protein"/>
    <property type="match status" value="3"/>
</dbReference>
<proteinExistence type="predicted"/>
<dbReference type="Proteomes" id="UP000824540">
    <property type="component" value="Unassembled WGS sequence"/>
</dbReference>
<evidence type="ECO:0000256" key="7">
    <source>
        <dbReference type="SAM" id="MobiDB-lite"/>
    </source>
</evidence>
<name>A0A8T2N5P7_9TELE</name>
<feature type="region of interest" description="Disordered" evidence="7">
    <location>
        <begin position="1"/>
        <end position="20"/>
    </location>
</feature>
<evidence type="ECO:0000256" key="4">
    <source>
        <dbReference type="ARBA" id="ARBA00022833"/>
    </source>
</evidence>
<dbReference type="PANTHER" id="PTHR47029:SF2">
    <property type="entry name" value="FOUR AND A HALF LIM DOMAINS PROTEIN 1"/>
    <property type="match status" value="1"/>
</dbReference>
<evidence type="ECO:0000313" key="9">
    <source>
        <dbReference type="EMBL" id="KAG9335314.1"/>
    </source>
</evidence>
<sequence>MPARGRNKAKKPKQKVETQQLPVPTAWAPWDDWRVTWEDLASFPLDYLRKLLCLATGEGCTPASVSDRRAPWLSKAWNDPEKGHDPSGELDRRQELAETFRCGAGMTTIGGWTLAERKALGPGCSTPPTTALQPPPVPALSYPTLEPHQDLASPHTSAKGSCPSQAPSPGGPGLLSGARCPRAAPLPSPPGSLGGSDASLGLPGPRHYLSGTMTDRFDCFYCRDNLHGKKYVKKDEKHVCVRCFDKICANTCAECRRPIGADAKDCFRCAKCSKSLVNEPFSAVDNKIMCGKCGAREEGKRCQACYKVVVPGSKNVEYKHKPITTGGISYQDQPWHSECFVCNTCKKGLANVRFTAHEDKMYCVDCFKTSVAKKCMACQNPITGFGRGTQVVNYEGNSWHEYCFNCKRCSLSLANKRFVLHGEDIYCTDCAKKL</sequence>
<dbReference type="FunFam" id="2.10.110.10:FF:000013">
    <property type="entry name" value="Four and a half LIM domains 1"/>
    <property type="match status" value="1"/>
</dbReference>
<keyword evidence="10" id="KW-1185">Reference proteome</keyword>
<evidence type="ECO:0000256" key="3">
    <source>
        <dbReference type="ARBA" id="ARBA00022771"/>
    </source>
</evidence>
<keyword evidence="5 6" id="KW-0440">LIM domain</keyword>
<feature type="domain" description="LIM zinc-binding" evidence="8">
    <location>
        <begin position="374"/>
        <end position="434"/>
    </location>
</feature>
<protein>
    <recommendedName>
        <fullName evidence="8">LIM zinc-binding domain-containing protein</fullName>
    </recommendedName>
</protein>
<dbReference type="OrthoDB" id="1112565at2759"/>
<dbReference type="PROSITE" id="PS50023">
    <property type="entry name" value="LIM_DOMAIN_2"/>
    <property type="match status" value="2"/>
</dbReference>
<evidence type="ECO:0000256" key="5">
    <source>
        <dbReference type="ARBA" id="ARBA00023038"/>
    </source>
</evidence>
<dbReference type="InterPro" id="IPR042997">
    <property type="entry name" value="Fhl1"/>
</dbReference>
<organism evidence="9 10">
    <name type="scientific">Albula glossodonta</name>
    <name type="common">roundjaw bonefish</name>
    <dbReference type="NCBI Taxonomy" id="121402"/>
    <lineage>
        <taxon>Eukaryota</taxon>
        <taxon>Metazoa</taxon>
        <taxon>Chordata</taxon>
        <taxon>Craniata</taxon>
        <taxon>Vertebrata</taxon>
        <taxon>Euteleostomi</taxon>
        <taxon>Actinopterygii</taxon>
        <taxon>Neopterygii</taxon>
        <taxon>Teleostei</taxon>
        <taxon>Albuliformes</taxon>
        <taxon>Albulidae</taxon>
        <taxon>Albula</taxon>
    </lineage>
</organism>
<dbReference type="FunFam" id="2.10.110.10:FF:000072">
    <property type="entry name" value="Four and a half LIM domains protein 1"/>
    <property type="match status" value="1"/>
</dbReference>
<gene>
    <name evidence="9" type="ORF">JZ751_005363</name>
</gene>
<dbReference type="SMART" id="SM00132">
    <property type="entry name" value="LIM"/>
    <property type="match status" value="3"/>
</dbReference>
<keyword evidence="2" id="KW-0677">Repeat</keyword>
<dbReference type="Pfam" id="PF00412">
    <property type="entry name" value="LIM"/>
    <property type="match status" value="2"/>
</dbReference>
<evidence type="ECO:0000256" key="2">
    <source>
        <dbReference type="ARBA" id="ARBA00022737"/>
    </source>
</evidence>
<dbReference type="GO" id="GO:0008270">
    <property type="term" value="F:zinc ion binding"/>
    <property type="evidence" value="ECO:0007669"/>
    <property type="project" value="UniProtKB-KW"/>
</dbReference>
<dbReference type="GO" id="GO:0007517">
    <property type="term" value="P:muscle organ development"/>
    <property type="evidence" value="ECO:0007669"/>
    <property type="project" value="InterPro"/>
</dbReference>
<dbReference type="InterPro" id="IPR001781">
    <property type="entry name" value="Znf_LIM"/>
</dbReference>
<accession>A0A8T2N5P7</accession>
<dbReference type="GO" id="GO:0044325">
    <property type="term" value="F:transmembrane transporter binding"/>
    <property type="evidence" value="ECO:0007669"/>
    <property type="project" value="TreeGrafter"/>
</dbReference>